<evidence type="ECO:0000256" key="4">
    <source>
        <dbReference type="ARBA" id="ARBA00022475"/>
    </source>
</evidence>
<evidence type="ECO:0000313" key="12">
    <source>
        <dbReference type="Proteomes" id="UP001285921"/>
    </source>
</evidence>
<feature type="transmembrane region" description="Helical" evidence="9">
    <location>
        <begin position="21"/>
        <end position="40"/>
    </location>
</feature>
<dbReference type="SUPFAM" id="SSF53649">
    <property type="entry name" value="Alkaline phosphatase-like"/>
    <property type="match status" value="1"/>
</dbReference>
<evidence type="ECO:0000256" key="1">
    <source>
        <dbReference type="ARBA" id="ARBA00004651"/>
    </source>
</evidence>
<comment type="subcellular location">
    <subcellularLocation>
        <location evidence="1">Cell membrane</location>
        <topology evidence="1">Multi-pass membrane protein</topology>
    </subcellularLocation>
</comment>
<dbReference type="EMBL" id="BTCL01000008">
    <property type="protein sequence ID" value="GMK45686.1"/>
    <property type="molecule type" value="Genomic_DNA"/>
</dbReference>
<evidence type="ECO:0000256" key="6">
    <source>
        <dbReference type="ARBA" id="ARBA00022989"/>
    </source>
</evidence>
<dbReference type="Pfam" id="PF00884">
    <property type="entry name" value="Sulfatase"/>
    <property type="match status" value="1"/>
</dbReference>
<sequence>MLSYTEQPNAARRLMRFALEWLNRLKGVDVILFFIVMLLKQLWFNKLIHVPNMDMDGYDTVVAIGTLALVTFWTFWLPARGRIMALIALNLLLSFIMYADLIYYRYFQDFISVPVLLQANQVDSLGESIGTLMHAKDFLLGVDWLLIIPFAVYVIWKGRSDLRRDSHGYGYGYSSTRKTPLWRKAVIRIAVSAAIFAIGMSMSIGNVNEAKKTWALGLFDGNWWNVSLYNVTGIVGFHGYDVYRYAKLHWIDSEQASAEETAEAMAWTEARGDKRQSLESDPTFGEYKGSNVIVVQMEAFQNFMIGKSVGGQEITPNLNKLVKESAYFSQFYHQTAQGRTSDADFLSNCSLQPMMSGSVFIQYPNHQYNCMTSTLKDNGYATAAFHAYEGGFWNRNTMYANMGYDTFYSKKNYEMDEPVGWSLGDNSFFRQSVDLMAMEQQPFYSFLITLSSHYPFTMPESEKKLNVGELDGTIMGDYLQAVHYVDASIGTFIDRLKAEGLWNNTIVAFYGDHDNSIRDWSLFETFLGQPLNDLQREMILKQVPFIVHLPDGKYAGTHTNVGGQLDVTPTILHLLGISTADMTLLGQPLLTSQPQSKLVVQRNGAFTDGTVYYMPSGDAVAENGKCWNIAANKLGDVQKCLGAVEDARTELSMSDQIVQHDLIASFRAAAVEASADGSEATAANISGTGK</sequence>
<evidence type="ECO:0000256" key="2">
    <source>
        <dbReference type="ARBA" id="ARBA00004936"/>
    </source>
</evidence>
<dbReference type="RefSeq" id="WP_317980318.1">
    <property type="nucleotide sequence ID" value="NZ_BTCL01000008.1"/>
</dbReference>
<feature type="domain" description="Sulfatase N-terminal" evidence="10">
    <location>
        <begin position="290"/>
        <end position="577"/>
    </location>
</feature>
<organism evidence="11 12">
    <name type="scientific">Paenibacillus glycanilyticus</name>
    <dbReference type="NCBI Taxonomy" id="126569"/>
    <lineage>
        <taxon>Bacteria</taxon>
        <taxon>Bacillati</taxon>
        <taxon>Bacillota</taxon>
        <taxon>Bacilli</taxon>
        <taxon>Bacillales</taxon>
        <taxon>Paenibacillaceae</taxon>
        <taxon>Paenibacillus</taxon>
    </lineage>
</organism>
<accession>A0ABQ6NKT5</accession>
<dbReference type="InterPro" id="IPR017850">
    <property type="entry name" value="Alkaline_phosphatase_core_sf"/>
</dbReference>
<dbReference type="PANTHER" id="PTHR47371">
    <property type="entry name" value="LIPOTEICHOIC ACID SYNTHASE"/>
    <property type="match status" value="1"/>
</dbReference>
<dbReference type="Gene3D" id="3.40.720.10">
    <property type="entry name" value="Alkaline Phosphatase, subunit A"/>
    <property type="match status" value="1"/>
</dbReference>
<keyword evidence="5 9" id="KW-0812">Transmembrane</keyword>
<reference evidence="11 12" key="1">
    <citation type="submission" date="2023-05" db="EMBL/GenBank/DDBJ databases">
        <title>Draft genome of Paenibacillus sp. CCS26.</title>
        <authorList>
            <person name="Akita H."/>
            <person name="Shinto Y."/>
            <person name="Kimura Z."/>
        </authorList>
    </citation>
    <scope>NUCLEOTIDE SEQUENCE [LARGE SCALE GENOMIC DNA]</scope>
    <source>
        <strain evidence="11 12">CCS26</strain>
    </source>
</reference>
<dbReference type="InterPro" id="IPR050448">
    <property type="entry name" value="OpgB/LTA_synthase_biosynth"/>
</dbReference>
<dbReference type="PANTHER" id="PTHR47371:SF3">
    <property type="entry name" value="PHOSPHOGLYCEROL TRANSFERASE I"/>
    <property type="match status" value="1"/>
</dbReference>
<dbReference type="InterPro" id="IPR000917">
    <property type="entry name" value="Sulfatase_N"/>
</dbReference>
<feature type="transmembrane region" description="Helical" evidence="9">
    <location>
        <begin position="60"/>
        <end position="79"/>
    </location>
</feature>
<evidence type="ECO:0000256" key="9">
    <source>
        <dbReference type="SAM" id="Phobius"/>
    </source>
</evidence>
<keyword evidence="7 8" id="KW-0472">Membrane</keyword>
<comment type="pathway">
    <text evidence="2">Cell wall biogenesis; lipoteichoic acid biosynthesis.</text>
</comment>
<evidence type="ECO:0000256" key="8">
    <source>
        <dbReference type="PIRNR" id="PIRNR005091"/>
    </source>
</evidence>
<evidence type="ECO:0000259" key="10">
    <source>
        <dbReference type="Pfam" id="PF00884"/>
    </source>
</evidence>
<evidence type="ECO:0000256" key="7">
    <source>
        <dbReference type="ARBA" id="ARBA00023136"/>
    </source>
</evidence>
<evidence type="ECO:0000256" key="5">
    <source>
        <dbReference type="ARBA" id="ARBA00022692"/>
    </source>
</evidence>
<feature type="transmembrane region" description="Helical" evidence="9">
    <location>
        <begin position="185"/>
        <end position="204"/>
    </location>
</feature>
<keyword evidence="12" id="KW-1185">Reference proteome</keyword>
<proteinExistence type="inferred from homology"/>
<feature type="transmembrane region" description="Helical" evidence="9">
    <location>
        <begin position="138"/>
        <end position="156"/>
    </location>
</feature>
<evidence type="ECO:0000313" key="11">
    <source>
        <dbReference type="EMBL" id="GMK45686.1"/>
    </source>
</evidence>
<evidence type="ECO:0000256" key="3">
    <source>
        <dbReference type="ARBA" id="ARBA00009983"/>
    </source>
</evidence>
<dbReference type="CDD" id="cd16015">
    <property type="entry name" value="LTA_synthase"/>
    <property type="match status" value="1"/>
</dbReference>
<keyword evidence="6 9" id="KW-1133">Transmembrane helix</keyword>
<dbReference type="Proteomes" id="UP001285921">
    <property type="component" value="Unassembled WGS sequence"/>
</dbReference>
<keyword evidence="4 8" id="KW-1003">Cell membrane</keyword>
<comment type="caution">
    <text evidence="11">The sequence shown here is derived from an EMBL/GenBank/DDBJ whole genome shotgun (WGS) entry which is preliminary data.</text>
</comment>
<dbReference type="InterPro" id="IPR012160">
    <property type="entry name" value="LtaS-like"/>
</dbReference>
<dbReference type="PIRSF" id="PIRSF005091">
    <property type="entry name" value="Mmb_sulf_HI1246"/>
    <property type="match status" value="1"/>
</dbReference>
<dbReference type="Gene3D" id="3.30.1120.170">
    <property type="match status" value="1"/>
</dbReference>
<gene>
    <name evidence="11" type="ORF">PghCCS26_28140</name>
</gene>
<protein>
    <submittedName>
        <fullName evidence="11">Sulfatase</fullName>
    </submittedName>
</protein>
<name>A0ABQ6NKT5_9BACL</name>
<feature type="transmembrane region" description="Helical" evidence="9">
    <location>
        <begin position="86"/>
        <end position="106"/>
    </location>
</feature>
<comment type="similarity">
    <text evidence="3 8">Belongs to the LTA synthase family.</text>
</comment>